<name>A0AAF3EKT8_9BILA</name>
<sequence>MLTNQKYIDVYGKEYLYVVDPSFDGLICEDRPLTLLWVDESSDAAYKWNGLPIQLNSTRSDSLARSVIISYLSLGLFGVTLSSLCAHVVYQKIALAKSVKFIILLDDLCRFLESFLYLYYGACVWG</sequence>
<keyword evidence="1" id="KW-0472">Membrane</keyword>
<dbReference type="AlphaFoldDB" id="A0AAF3EKT8"/>
<keyword evidence="1" id="KW-0812">Transmembrane</keyword>
<reference evidence="3" key="1">
    <citation type="submission" date="2024-02" db="UniProtKB">
        <authorList>
            <consortium name="WormBaseParasite"/>
        </authorList>
    </citation>
    <scope>IDENTIFICATION</scope>
</reference>
<dbReference type="Proteomes" id="UP000887575">
    <property type="component" value="Unassembled WGS sequence"/>
</dbReference>
<keyword evidence="1" id="KW-1133">Transmembrane helix</keyword>
<protein>
    <submittedName>
        <fullName evidence="3">Uncharacterized protein</fullName>
    </submittedName>
</protein>
<evidence type="ECO:0000313" key="2">
    <source>
        <dbReference type="Proteomes" id="UP000887575"/>
    </source>
</evidence>
<dbReference type="WBParaSite" id="MBELARI_LOCUS14653">
    <property type="protein sequence ID" value="MBELARI_LOCUS14653"/>
    <property type="gene ID" value="MBELARI_LOCUS14653"/>
</dbReference>
<proteinExistence type="predicted"/>
<keyword evidence="2" id="KW-1185">Reference proteome</keyword>
<evidence type="ECO:0000313" key="3">
    <source>
        <dbReference type="WBParaSite" id="MBELARI_LOCUS14653"/>
    </source>
</evidence>
<evidence type="ECO:0000256" key="1">
    <source>
        <dbReference type="SAM" id="Phobius"/>
    </source>
</evidence>
<accession>A0AAF3EKT8</accession>
<feature type="transmembrane region" description="Helical" evidence="1">
    <location>
        <begin position="68"/>
        <end position="90"/>
    </location>
</feature>
<organism evidence="2 3">
    <name type="scientific">Mesorhabditis belari</name>
    <dbReference type="NCBI Taxonomy" id="2138241"/>
    <lineage>
        <taxon>Eukaryota</taxon>
        <taxon>Metazoa</taxon>
        <taxon>Ecdysozoa</taxon>
        <taxon>Nematoda</taxon>
        <taxon>Chromadorea</taxon>
        <taxon>Rhabditida</taxon>
        <taxon>Rhabditina</taxon>
        <taxon>Rhabditomorpha</taxon>
        <taxon>Rhabditoidea</taxon>
        <taxon>Rhabditidae</taxon>
        <taxon>Mesorhabditinae</taxon>
        <taxon>Mesorhabditis</taxon>
    </lineage>
</organism>